<name>A0ABQ4A223_9ACTN</name>
<proteinExistence type="predicted"/>
<dbReference type="EMBL" id="BOMN01000113">
    <property type="protein sequence ID" value="GIE24906.1"/>
    <property type="molecule type" value="Genomic_DNA"/>
</dbReference>
<sequence>MFLTIPLLFLERIEQRRLTEARRETAEALGALEDHIGQVFAEVEAVSDMLGVTEDLIVSAT</sequence>
<comment type="caution">
    <text evidence="1">The sequence shown here is derived from an EMBL/GenBank/DDBJ whole genome shotgun (WGS) entry which is preliminary data.</text>
</comment>
<evidence type="ECO:0008006" key="3">
    <source>
        <dbReference type="Google" id="ProtNLM"/>
    </source>
</evidence>
<organism evidence="1 2">
    <name type="scientific">Winogradskya humida</name>
    <dbReference type="NCBI Taxonomy" id="113566"/>
    <lineage>
        <taxon>Bacteria</taxon>
        <taxon>Bacillati</taxon>
        <taxon>Actinomycetota</taxon>
        <taxon>Actinomycetes</taxon>
        <taxon>Micromonosporales</taxon>
        <taxon>Micromonosporaceae</taxon>
        <taxon>Winogradskya</taxon>
    </lineage>
</organism>
<dbReference type="Proteomes" id="UP000603200">
    <property type="component" value="Unassembled WGS sequence"/>
</dbReference>
<dbReference type="RefSeq" id="WP_203841886.1">
    <property type="nucleotide sequence ID" value="NZ_BAAATV010000001.1"/>
</dbReference>
<reference evidence="1 2" key="1">
    <citation type="submission" date="2021-01" db="EMBL/GenBank/DDBJ databases">
        <title>Whole genome shotgun sequence of Actinoplanes humidus NBRC 14915.</title>
        <authorList>
            <person name="Komaki H."/>
            <person name="Tamura T."/>
        </authorList>
    </citation>
    <scope>NUCLEOTIDE SEQUENCE [LARGE SCALE GENOMIC DNA]</scope>
    <source>
        <strain evidence="1 2">NBRC 14915</strain>
    </source>
</reference>
<evidence type="ECO:0000313" key="1">
    <source>
        <dbReference type="EMBL" id="GIE24906.1"/>
    </source>
</evidence>
<evidence type="ECO:0000313" key="2">
    <source>
        <dbReference type="Proteomes" id="UP000603200"/>
    </source>
</evidence>
<protein>
    <recommendedName>
        <fullName evidence="3">Methyl-accepting chemotaxis protein</fullName>
    </recommendedName>
</protein>
<accession>A0ABQ4A223</accession>
<keyword evidence="2" id="KW-1185">Reference proteome</keyword>
<gene>
    <name evidence="1" type="ORF">Ahu01nite_080080</name>
</gene>